<protein>
    <submittedName>
        <fullName evidence="1">Uncharacterized protein</fullName>
    </submittedName>
</protein>
<dbReference type="KEGG" id="rba:RB1255"/>
<name>Q7UXL5_RHOBA</name>
<reference evidence="1 2" key="1">
    <citation type="journal article" date="2003" name="Proc. Natl. Acad. Sci. U.S.A.">
        <title>Complete genome sequence of the marine planctomycete Pirellula sp. strain 1.</title>
        <authorList>
            <person name="Gloeckner F.O."/>
            <person name="Kube M."/>
            <person name="Bauer M."/>
            <person name="Teeling H."/>
            <person name="Lombardot T."/>
            <person name="Ludwig W."/>
            <person name="Gade D."/>
            <person name="Beck A."/>
            <person name="Borzym K."/>
            <person name="Heitmann K."/>
            <person name="Rabus R."/>
            <person name="Schlesner H."/>
            <person name="Amann R."/>
            <person name="Reinhardt R."/>
        </authorList>
    </citation>
    <scope>NUCLEOTIDE SEQUENCE [LARGE SCALE GENOMIC DNA]</scope>
    <source>
        <strain evidence="2">DSM 10527 / NCIMB 13988 / SH1</strain>
    </source>
</reference>
<dbReference type="AlphaFoldDB" id="Q7UXL5"/>
<gene>
    <name evidence="1" type="ordered locus">RB1255</name>
</gene>
<dbReference type="InParanoid" id="Q7UXL5"/>
<evidence type="ECO:0000313" key="2">
    <source>
        <dbReference type="Proteomes" id="UP000001025"/>
    </source>
</evidence>
<dbReference type="Proteomes" id="UP000001025">
    <property type="component" value="Chromosome"/>
</dbReference>
<sequence>MVRMAYVMNTSLPDHGRDRRATVFVGRTGAVAEFRQLQTDRRNSRWSVRPT</sequence>
<evidence type="ECO:0000313" key="1">
    <source>
        <dbReference type="EMBL" id="CAD71991.1"/>
    </source>
</evidence>
<dbReference type="STRING" id="243090.RB1255"/>
<dbReference type="EMBL" id="BX294135">
    <property type="protein sequence ID" value="CAD71991.1"/>
    <property type="molecule type" value="Genomic_DNA"/>
</dbReference>
<dbReference type="HOGENOM" id="CLU_3103134_0_0_0"/>
<accession>Q7UXL5</accession>
<proteinExistence type="predicted"/>
<dbReference type="EnsemblBacteria" id="CAD71991">
    <property type="protein sequence ID" value="CAD71991"/>
    <property type="gene ID" value="RB1255"/>
</dbReference>
<organism evidence="1 2">
    <name type="scientific">Rhodopirellula baltica (strain DSM 10527 / NCIMB 13988 / SH1)</name>
    <dbReference type="NCBI Taxonomy" id="243090"/>
    <lineage>
        <taxon>Bacteria</taxon>
        <taxon>Pseudomonadati</taxon>
        <taxon>Planctomycetota</taxon>
        <taxon>Planctomycetia</taxon>
        <taxon>Pirellulales</taxon>
        <taxon>Pirellulaceae</taxon>
        <taxon>Rhodopirellula</taxon>
    </lineage>
</organism>
<keyword evidence="2" id="KW-1185">Reference proteome</keyword>